<keyword evidence="6 8" id="KW-0408">Iron</keyword>
<keyword evidence="4 8" id="KW-0479">Metal-binding</keyword>
<dbReference type="InterPro" id="IPR001128">
    <property type="entry name" value="Cyt_P450"/>
</dbReference>
<keyword evidence="3 8" id="KW-0349">Heme</keyword>
<keyword evidence="7 9" id="KW-0503">Monooxygenase</keyword>
<dbReference type="GO" id="GO:0004497">
    <property type="term" value="F:monooxygenase activity"/>
    <property type="evidence" value="ECO:0007669"/>
    <property type="project" value="UniProtKB-KW"/>
</dbReference>
<dbReference type="InterPro" id="IPR050364">
    <property type="entry name" value="Cytochrome_P450_fung"/>
</dbReference>
<dbReference type="CDD" id="cd11065">
    <property type="entry name" value="CYP64-like"/>
    <property type="match status" value="1"/>
</dbReference>
<evidence type="ECO:0000313" key="10">
    <source>
        <dbReference type="EMBL" id="PHH74314.1"/>
    </source>
</evidence>
<feature type="binding site" description="axial binding residue" evidence="8">
    <location>
        <position position="439"/>
    </location>
    <ligand>
        <name>heme</name>
        <dbReference type="ChEBI" id="CHEBI:30413"/>
    </ligand>
    <ligandPart>
        <name>Fe</name>
        <dbReference type="ChEBI" id="CHEBI:18248"/>
    </ligandPart>
</feature>
<reference evidence="10 11" key="1">
    <citation type="submission" date="2017-06" db="EMBL/GenBank/DDBJ databases">
        <title>Ant-infecting Ophiocordyceps genomes reveal a high diversity of potential behavioral manipulation genes and a possible major role for enterotoxins.</title>
        <authorList>
            <person name="De Bekker C."/>
            <person name="Evans H.C."/>
            <person name="Brachmann A."/>
            <person name="Hughes D.P."/>
        </authorList>
    </citation>
    <scope>NUCLEOTIDE SEQUENCE [LARGE SCALE GENOMIC DNA]</scope>
    <source>
        <strain evidence="10 11">1348a</strain>
    </source>
</reference>
<dbReference type="OrthoDB" id="2789670at2759"/>
<dbReference type="InterPro" id="IPR036396">
    <property type="entry name" value="Cyt_P450_sf"/>
</dbReference>
<dbReference type="PANTHER" id="PTHR46300">
    <property type="entry name" value="P450, PUTATIVE (EUROFUNG)-RELATED-RELATED"/>
    <property type="match status" value="1"/>
</dbReference>
<evidence type="ECO:0000256" key="1">
    <source>
        <dbReference type="ARBA" id="ARBA00001971"/>
    </source>
</evidence>
<accession>A0A2C5Z4K5</accession>
<evidence type="ECO:0000256" key="3">
    <source>
        <dbReference type="ARBA" id="ARBA00022617"/>
    </source>
</evidence>
<dbReference type="EMBL" id="NJEU01000439">
    <property type="protein sequence ID" value="PHH74314.1"/>
    <property type="molecule type" value="Genomic_DNA"/>
</dbReference>
<evidence type="ECO:0000256" key="8">
    <source>
        <dbReference type="PIRSR" id="PIRSR602401-1"/>
    </source>
</evidence>
<dbReference type="Proteomes" id="UP000224854">
    <property type="component" value="Unassembled WGS sequence"/>
</dbReference>
<evidence type="ECO:0000256" key="7">
    <source>
        <dbReference type="ARBA" id="ARBA00023033"/>
    </source>
</evidence>
<dbReference type="GO" id="GO:0005506">
    <property type="term" value="F:iron ion binding"/>
    <property type="evidence" value="ECO:0007669"/>
    <property type="project" value="InterPro"/>
</dbReference>
<keyword evidence="11" id="KW-1185">Reference proteome</keyword>
<name>A0A2C5Z4K5_9HYPO</name>
<dbReference type="SUPFAM" id="SSF48264">
    <property type="entry name" value="Cytochrome P450"/>
    <property type="match status" value="1"/>
</dbReference>
<dbReference type="Gene3D" id="1.10.630.10">
    <property type="entry name" value="Cytochrome P450"/>
    <property type="match status" value="1"/>
</dbReference>
<evidence type="ECO:0008006" key="12">
    <source>
        <dbReference type="Google" id="ProtNLM"/>
    </source>
</evidence>
<dbReference type="GO" id="GO:0016705">
    <property type="term" value="F:oxidoreductase activity, acting on paired donors, with incorporation or reduction of molecular oxygen"/>
    <property type="evidence" value="ECO:0007669"/>
    <property type="project" value="InterPro"/>
</dbReference>
<dbReference type="PANTHER" id="PTHR46300:SF7">
    <property type="entry name" value="P450, PUTATIVE (EUROFUNG)-RELATED"/>
    <property type="match status" value="1"/>
</dbReference>
<protein>
    <recommendedName>
        <fullName evidence="12">Cytochrome P450</fullName>
    </recommendedName>
</protein>
<evidence type="ECO:0000256" key="5">
    <source>
        <dbReference type="ARBA" id="ARBA00023002"/>
    </source>
</evidence>
<dbReference type="Pfam" id="PF00067">
    <property type="entry name" value="p450"/>
    <property type="match status" value="1"/>
</dbReference>
<sequence length="539" mass="61589">MAHLFLLGLPIVLGVFVYRLIIQWKLQRRLPPGPKPLPIIGNLFDLPSRDEPGHLYWIKHKDKYGPISSVTVLGQTTIFIHDVEAAEYILNKKSQQSSRRPEFKFSSNICGLADFHANQQYTSRWRHNRKTIHKLMGTKKLSEKFNPVQVGEVRRLLVRTLNKTDALIKNFRFQASSTILKVIYGYAVDPVKADPLVILSERLAKGVVDSLMPLTWAVDVFPFLEHLPQRLPGMGWMERGRQIKTESHKAINVPFSFVQTQMATGKHRPSYVSALVEEMSQDSKLSVDDETSIKWTAGTMFSASSDSTVSTLTGFILAMVMFPEVQSKARDELDSLIGTDRLPEIADRDHLPYINAVISEAYRWHTIVPMGLAHVMAQDETFNGYLFPKDAQIWPNVWWFMHDPNVYAEPESFDPERFLEPRNEPDPRQHIFGYGRRICPGRYFADDQIFLSITHLLASFSFTKQTDDLGMDIDVKYEPVNGVVNHPAPFCYKATIRGANKEALIRGLGKQYHWEESDAEHLESSRFANHKNTLYAASI</sequence>
<comment type="similarity">
    <text evidence="2 9">Belongs to the cytochrome P450 family.</text>
</comment>
<evidence type="ECO:0000256" key="4">
    <source>
        <dbReference type="ARBA" id="ARBA00022723"/>
    </source>
</evidence>
<dbReference type="GO" id="GO:0020037">
    <property type="term" value="F:heme binding"/>
    <property type="evidence" value="ECO:0007669"/>
    <property type="project" value="InterPro"/>
</dbReference>
<dbReference type="PRINTS" id="PR00463">
    <property type="entry name" value="EP450I"/>
</dbReference>
<evidence type="ECO:0000256" key="9">
    <source>
        <dbReference type="RuleBase" id="RU000461"/>
    </source>
</evidence>
<comment type="caution">
    <text evidence="10">The sequence shown here is derived from an EMBL/GenBank/DDBJ whole genome shotgun (WGS) entry which is preliminary data.</text>
</comment>
<proteinExistence type="inferred from homology"/>
<dbReference type="PROSITE" id="PS00086">
    <property type="entry name" value="CYTOCHROME_P450"/>
    <property type="match status" value="1"/>
</dbReference>
<organism evidence="10 11">
    <name type="scientific">Ophiocordyceps australis</name>
    <dbReference type="NCBI Taxonomy" id="1399860"/>
    <lineage>
        <taxon>Eukaryota</taxon>
        <taxon>Fungi</taxon>
        <taxon>Dikarya</taxon>
        <taxon>Ascomycota</taxon>
        <taxon>Pezizomycotina</taxon>
        <taxon>Sordariomycetes</taxon>
        <taxon>Hypocreomycetidae</taxon>
        <taxon>Hypocreales</taxon>
        <taxon>Ophiocordycipitaceae</taxon>
        <taxon>Ophiocordyceps</taxon>
    </lineage>
</organism>
<comment type="cofactor">
    <cofactor evidence="1 8">
        <name>heme</name>
        <dbReference type="ChEBI" id="CHEBI:30413"/>
    </cofactor>
</comment>
<evidence type="ECO:0000313" key="11">
    <source>
        <dbReference type="Proteomes" id="UP000224854"/>
    </source>
</evidence>
<keyword evidence="5 9" id="KW-0560">Oxidoreductase</keyword>
<evidence type="ECO:0000256" key="2">
    <source>
        <dbReference type="ARBA" id="ARBA00010617"/>
    </source>
</evidence>
<dbReference type="InterPro" id="IPR002401">
    <property type="entry name" value="Cyt_P450_E_grp-I"/>
</dbReference>
<dbReference type="InterPro" id="IPR017972">
    <property type="entry name" value="Cyt_P450_CS"/>
</dbReference>
<dbReference type="AlphaFoldDB" id="A0A2C5Z4K5"/>
<gene>
    <name evidence="10" type="ORF">CDD82_4982</name>
</gene>
<evidence type="ECO:0000256" key="6">
    <source>
        <dbReference type="ARBA" id="ARBA00023004"/>
    </source>
</evidence>